<evidence type="ECO:0000313" key="3">
    <source>
        <dbReference type="Proteomes" id="UP001287356"/>
    </source>
</evidence>
<dbReference type="Proteomes" id="UP001287356">
    <property type="component" value="Unassembled WGS sequence"/>
</dbReference>
<evidence type="ECO:0000313" key="2">
    <source>
        <dbReference type="EMBL" id="KAK3365820.1"/>
    </source>
</evidence>
<reference evidence="2" key="1">
    <citation type="journal article" date="2023" name="Mol. Phylogenet. Evol.">
        <title>Genome-scale phylogeny and comparative genomics of the fungal order Sordariales.</title>
        <authorList>
            <person name="Hensen N."/>
            <person name="Bonometti L."/>
            <person name="Westerberg I."/>
            <person name="Brannstrom I.O."/>
            <person name="Guillou S."/>
            <person name="Cros-Aarteil S."/>
            <person name="Calhoun S."/>
            <person name="Haridas S."/>
            <person name="Kuo A."/>
            <person name="Mondo S."/>
            <person name="Pangilinan J."/>
            <person name="Riley R."/>
            <person name="LaButti K."/>
            <person name="Andreopoulos B."/>
            <person name="Lipzen A."/>
            <person name="Chen C."/>
            <person name="Yan M."/>
            <person name="Daum C."/>
            <person name="Ng V."/>
            <person name="Clum A."/>
            <person name="Steindorff A."/>
            <person name="Ohm R.A."/>
            <person name="Martin F."/>
            <person name="Silar P."/>
            <person name="Natvig D.O."/>
            <person name="Lalanne C."/>
            <person name="Gautier V."/>
            <person name="Ament-Velasquez S.L."/>
            <person name="Kruys A."/>
            <person name="Hutchinson M.I."/>
            <person name="Powell A.J."/>
            <person name="Barry K."/>
            <person name="Miller A.N."/>
            <person name="Grigoriev I.V."/>
            <person name="Debuchy R."/>
            <person name="Gladieux P."/>
            <person name="Hiltunen Thoren M."/>
            <person name="Johannesson H."/>
        </authorList>
    </citation>
    <scope>NUCLEOTIDE SEQUENCE</scope>
    <source>
        <strain evidence="2">CBS 958.72</strain>
    </source>
</reference>
<keyword evidence="3" id="KW-1185">Reference proteome</keyword>
<dbReference type="EMBL" id="JAULSN010000008">
    <property type="protein sequence ID" value="KAK3365820.1"/>
    <property type="molecule type" value="Genomic_DNA"/>
</dbReference>
<reference evidence="2" key="2">
    <citation type="submission" date="2023-06" db="EMBL/GenBank/DDBJ databases">
        <authorList>
            <consortium name="Lawrence Berkeley National Laboratory"/>
            <person name="Haridas S."/>
            <person name="Hensen N."/>
            <person name="Bonometti L."/>
            <person name="Westerberg I."/>
            <person name="Brannstrom I.O."/>
            <person name="Guillou S."/>
            <person name="Cros-Aarteil S."/>
            <person name="Calhoun S."/>
            <person name="Kuo A."/>
            <person name="Mondo S."/>
            <person name="Pangilinan J."/>
            <person name="Riley R."/>
            <person name="Labutti K."/>
            <person name="Andreopoulos B."/>
            <person name="Lipzen A."/>
            <person name="Chen C."/>
            <person name="Yanf M."/>
            <person name="Daum C."/>
            <person name="Ng V."/>
            <person name="Clum A."/>
            <person name="Steindorff A."/>
            <person name="Ohm R."/>
            <person name="Martin F."/>
            <person name="Silar P."/>
            <person name="Natvig D."/>
            <person name="Lalanne C."/>
            <person name="Gautier V."/>
            <person name="Ament-Velasquez S.L."/>
            <person name="Kruys A."/>
            <person name="Hutchinson M.I."/>
            <person name="Powell A.J."/>
            <person name="Barry K."/>
            <person name="Miller A.N."/>
            <person name="Grigoriev I.V."/>
            <person name="Debuchy R."/>
            <person name="Gladieux P."/>
            <person name="Thoren M.H."/>
            <person name="Johannesson H."/>
        </authorList>
    </citation>
    <scope>NUCLEOTIDE SEQUENCE</scope>
    <source>
        <strain evidence="2">CBS 958.72</strain>
    </source>
</reference>
<comment type="caution">
    <text evidence="2">The sequence shown here is derived from an EMBL/GenBank/DDBJ whole genome shotgun (WGS) entry which is preliminary data.</text>
</comment>
<dbReference type="GO" id="GO:0005762">
    <property type="term" value="C:mitochondrial large ribosomal subunit"/>
    <property type="evidence" value="ECO:0007669"/>
    <property type="project" value="TreeGrafter"/>
</dbReference>
<keyword evidence="2" id="KW-0687">Ribonucleoprotein</keyword>
<dbReference type="PANTHER" id="PTHR28266:SF1">
    <property type="entry name" value="LARGE RIBOSOMAL SUBUNIT PROTEIN ML58"/>
    <property type="match status" value="1"/>
</dbReference>
<dbReference type="Pfam" id="PF12824">
    <property type="entry name" value="MRP-L20"/>
    <property type="match status" value="1"/>
</dbReference>
<accession>A0AAE0N0L0</accession>
<dbReference type="PANTHER" id="PTHR28266">
    <property type="entry name" value="54S RIBOSOMAL PROTEIN L20, MITOCHONDRIAL"/>
    <property type="match status" value="1"/>
</dbReference>
<keyword evidence="2" id="KW-0689">Ribosomal protein</keyword>
<dbReference type="InterPro" id="IPR024388">
    <property type="entry name" value="Ribosomal_mL58"/>
</dbReference>
<organism evidence="2 3">
    <name type="scientific">Lasiosphaeria ovina</name>
    <dbReference type="NCBI Taxonomy" id="92902"/>
    <lineage>
        <taxon>Eukaryota</taxon>
        <taxon>Fungi</taxon>
        <taxon>Dikarya</taxon>
        <taxon>Ascomycota</taxon>
        <taxon>Pezizomycotina</taxon>
        <taxon>Sordariomycetes</taxon>
        <taxon>Sordariomycetidae</taxon>
        <taxon>Sordariales</taxon>
        <taxon>Lasiosphaeriaceae</taxon>
        <taxon>Lasiosphaeria</taxon>
    </lineage>
</organism>
<name>A0AAE0N0L0_9PEZI</name>
<dbReference type="AlphaFoldDB" id="A0AAE0N0L0"/>
<protein>
    <submittedName>
        <fullName evidence="2">Mitochondrial ribosomal protein subunit L20-domain-containing protein</fullName>
    </submittedName>
</protein>
<gene>
    <name evidence="2" type="ORF">B0T24DRAFT_597578</name>
</gene>
<proteinExistence type="predicted"/>
<sequence>MEAHLSAALTAPASGSGIQQLISASKRLAITASPAAAPGGARFKSSTSRTKRALNVPPEPSFAKRQDKTTGIIFNPPSSSPSVFNTPFKFLPKCDPRRRANLPSLFTLSTTTKFGPTTGLAGPSSITIGNPPESVPPLYHGGMKSYKFQKPQPNPLGIKDDPTLPPAVDPAADIARYRTEKLAVTPEMVAEIRRLRVEDPWTNSGVAMAQRFNVSHSFIRYATRGIRVQKEYYDDLKKWKEDKQARWGPRRRQAREDRARRLGMLFRGEL</sequence>
<dbReference type="GO" id="GO:0003735">
    <property type="term" value="F:structural constituent of ribosome"/>
    <property type="evidence" value="ECO:0007669"/>
    <property type="project" value="TreeGrafter"/>
</dbReference>
<feature type="region of interest" description="Disordered" evidence="1">
    <location>
        <begin position="35"/>
        <end position="64"/>
    </location>
</feature>
<evidence type="ECO:0000256" key="1">
    <source>
        <dbReference type="SAM" id="MobiDB-lite"/>
    </source>
</evidence>